<protein>
    <recommendedName>
        <fullName evidence="2">MurNAc-LAA domain-containing protein</fullName>
    </recommendedName>
</protein>
<feature type="domain" description="MurNAc-LAA" evidence="2">
    <location>
        <begin position="87"/>
        <end position="206"/>
    </location>
</feature>
<dbReference type="GO" id="GO:0009253">
    <property type="term" value="P:peptidoglycan catabolic process"/>
    <property type="evidence" value="ECO:0007669"/>
    <property type="project" value="InterPro"/>
</dbReference>
<keyword evidence="1" id="KW-0378">Hydrolase</keyword>
<dbReference type="InterPro" id="IPR036366">
    <property type="entry name" value="PGBDSf"/>
</dbReference>
<dbReference type="OrthoDB" id="9772024at2"/>
<gene>
    <name evidence="3" type="ORF">HHT355_2021</name>
</gene>
<dbReference type="InterPro" id="IPR050695">
    <property type="entry name" value="N-acetylmuramoyl_amidase_3"/>
</dbReference>
<organism evidence="3 4">
    <name type="scientific">Herbinix hemicellulosilytica</name>
    <dbReference type="NCBI Taxonomy" id="1564487"/>
    <lineage>
        <taxon>Bacteria</taxon>
        <taxon>Bacillati</taxon>
        <taxon>Bacillota</taxon>
        <taxon>Clostridia</taxon>
        <taxon>Lachnospirales</taxon>
        <taxon>Lachnospiraceae</taxon>
        <taxon>Herbinix</taxon>
    </lineage>
</organism>
<dbReference type="AlphaFoldDB" id="A0A0H5SIB4"/>
<dbReference type="SMART" id="SM00646">
    <property type="entry name" value="Ami_3"/>
    <property type="match status" value="1"/>
</dbReference>
<dbReference type="InterPro" id="IPR002508">
    <property type="entry name" value="MurNAc-LAA_cat"/>
</dbReference>
<evidence type="ECO:0000313" key="3">
    <source>
        <dbReference type="EMBL" id="CRZ35219.1"/>
    </source>
</evidence>
<dbReference type="Gene3D" id="1.10.101.10">
    <property type="entry name" value="PGBD-like superfamily/PGBD"/>
    <property type="match status" value="1"/>
</dbReference>
<dbReference type="GO" id="GO:0008745">
    <property type="term" value="F:N-acetylmuramoyl-L-alanine amidase activity"/>
    <property type="evidence" value="ECO:0007669"/>
    <property type="project" value="InterPro"/>
</dbReference>
<dbReference type="PANTHER" id="PTHR30404:SF0">
    <property type="entry name" value="N-ACETYLMURAMOYL-L-ALANINE AMIDASE AMIC"/>
    <property type="match status" value="1"/>
</dbReference>
<dbReference type="PANTHER" id="PTHR30404">
    <property type="entry name" value="N-ACETYLMURAMOYL-L-ALANINE AMIDASE"/>
    <property type="match status" value="1"/>
</dbReference>
<evidence type="ECO:0000256" key="1">
    <source>
        <dbReference type="ARBA" id="ARBA00022801"/>
    </source>
</evidence>
<name>A0A0H5SIB4_HERHM</name>
<dbReference type="Pfam" id="PF01520">
    <property type="entry name" value="Amidase_3"/>
    <property type="match status" value="1"/>
</dbReference>
<dbReference type="Proteomes" id="UP000236497">
    <property type="component" value="Unassembled WGS sequence"/>
</dbReference>
<evidence type="ECO:0000313" key="4">
    <source>
        <dbReference type="Proteomes" id="UP000236497"/>
    </source>
</evidence>
<reference evidence="3 4" key="1">
    <citation type="submission" date="2015-06" db="EMBL/GenBank/DDBJ databases">
        <authorList>
            <person name="Wibberg Daniel"/>
        </authorList>
    </citation>
    <scope>NUCLEOTIDE SEQUENCE [LARGE SCALE GENOMIC DNA]</scope>
    <source>
        <strain evidence="3 4">T3/55T</strain>
    </source>
</reference>
<keyword evidence="4" id="KW-1185">Reference proteome</keyword>
<evidence type="ECO:0000259" key="2">
    <source>
        <dbReference type="SMART" id="SM00646"/>
    </source>
</evidence>
<dbReference type="GO" id="GO:0030288">
    <property type="term" value="C:outer membrane-bounded periplasmic space"/>
    <property type="evidence" value="ECO:0007669"/>
    <property type="project" value="TreeGrafter"/>
</dbReference>
<accession>A0A0H5SIB4</accession>
<dbReference type="EMBL" id="CVTD020000023">
    <property type="protein sequence ID" value="CRZ35219.1"/>
    <property type="molecule type" value="Genomic_DNA"/>
</dbReference>
<proteinExistence type="predicted"/>
<dbReference type="RefSeq" id="WP_103203309.1">
    <property type="nucleotide sequence ID" value="NZ_CVTD020000023.1"/>
</dbReference>
<dbReference type="CDD" id="cd02696">
    <property type="entry name" value="MurNAc-LAA"/>
    <property type="match status" value="1"/>
</dbReference>
<dbReference type="SUPFAM" id="SSF53187">
    <property type="entry name" value="Zn-dependent exopeptidases"/>
    <property type="match status" value="1"/>
</dbReference>
<dbReference type="Gene3D" id="3.40.630.40">
    <property type="entry name" value="Zn-dependent exopeptidases"/>
    <property type="match status" value="1"/>
</dbReference>
<sequence>MAVKVNIDAGHGSNTAGKRTPPFPYDVVINDKITVKKGEQFREHIASVGVSYYLEQELKRHGFETTKTGWNDSNAFDDPDTSISDRQAAIKKAKCDYSISVHFNAYGDGKDFNSASGVVIYFHDKYPGQSKKMAETVLKNLMENSGQNNRGVSAKALGMCNCNSLGTKAAILIELAFMTNLREAVSMMANEAFWKESAKKICKGICEYTGVKYKPDNYMPAESVTPESSKADIRWVQERLNVVLPQIYDYPVKDIIPLKVDGVFGPKTRIATLLYWDALGWGKHMNDDGTRVGKSTREALVSGTVNKL</sequence>